<dbReference type="SUPFAM" id="SSF46626">
    <property type="entry name" value="Cytochrome c"/>
    <property type="match status" value="1"/>
</dbReference>
<feature type="signal peptide" evidence="7">
    <location>
        <begin position="1"/>
        <end position="20"/>
    </location>
</feature>
<dbReference type="PANTHER" id="PTHR11961">
    <property type="entry name" value="CYTOCHROME C"/>
    <property type="match status" value="1"/>
</dbReference>
<keyword evidence="5 6" id="KW-0408">Iron</keyword>
<keyword evidence="4" id="KW-0249">Electron transport</keyword>
<keyword evidence="10" id="KW-1185">Reference proteome</keyword>
<dbReference type="Proteomes" id="UP000318483">
    <property type="component" value="Chromosome"/>
</dbReference>
<organism evidence="9 10">
    <name type="scientific">Qingshengfaniella alkalisoli</name>
    <dbReference type="NCBI Taxonomy" id="2599296"/>
    <lineage>
        <taxon>Bacteria</taxon>
        <taxon>Pseudomonadati</taxon>
        <taxon>Pseudomonadota</taxon>
        <taxon>Alphaproteobacteria</taxon>
        <taxon>Rhodobacterales</taxon>
        <taxon>Paracoccaceae</taxon>
        <taxon>Qingshengfaniella</taxon>
    </lineage>
</organism>
<dbReference type="InterPro" id="IPR036909">
    <property type="entry name" value="Cyt_c-like_dom_sf"/>
</dbReference>
<evidence type="ECO:0000313" key="9">
    <source>
        <dbReference type="EMBL" id="QDY70057.1"/>
    </source>
</evidence>
<dbReference type="OrthoDB" id="9805828at2"/>
<dbReference type="GO" id="GO:0046872">
    <property type="term" value="F:metal ion binding"/>
    <property type="evidence" value="ECO:0007669"/>
    <property type="project" value="UniProtKB-KW"/>
</dbReference>
<dbReference type="AlphaFoldDB" id="A0A5B8J6J2"/>
<sequence>MRPTILPALLLTATALPAFAQGDIDNGEKAFRKCQACHVVRDDNGDVLAGRNARTGPNLYGVIGRVAGTEPDFRNYSAPMREAGEAGLIWTKKDFVAFLQDPTVFLQTYLDDNKARSKMAFKTRSEDEARDLFAFIESFAPTQAN</sequence>
<dbReference type="RefSeq" id="WP_146365432.1">
    <property type="nucleotide sequence ID" value="NZ_CP042261.1"/>
</dbReference>
<evidence type="ECO:0000256" key="3">
    <source>
        <dbReference type="ARBA" id="ARBA00022723"/>
    </source>
</evidence>
<feature type="domain" description="Cytochrome c" evidence="8">
    <location>
        <begin position="22"/>
        <end position="140"/>
    </location>
</feature>
<dbReference type="Gene3D" id="1.10.760.10">
    <property type="entry name" value="Cytochrome c-like domain"/>
    <property type="match status" value="1"/>
</dbReference>
<feature type="chain" id="PRO_5022690420" evidence="7">
    <location>
        <begin position="21"/>
        <end position="145"/>
    </location>
</feature>
<dbReference type="InterPro" id="IPR009056">
    <property type="entry name" value="Cyt_c-like_dom"/>
</dbReference>
<gene>
    <name evidence="9" type="ORF">FPZ52_10805</name>
</gene>
<evidence type="ECO:0000256" key="5">
    <source>
        <dbReference type="ARBA" id="ARBA00023004"/>
    </source>
</evidence>
<dbReference type="PROSITE" id="PS51007">
    <property type="entry name" value="CYTC"/>
    <property type="match status" value="1"/>
</dbReference>
<name>A0A5B8J6J2_9RHOB</name>
<evidence type="ECO:0000256" key="4">
    <source>
        <dbReference type="ARBA" id="ARBA00022982"/>
    </source>
</evidence>
<evidence type="ECO:0000256" key="1">
    <source>
        <dbReference type="ARBA" id="ARBA00022448"/>
    </source>
</evidence>
<proteinExistence type="predicted"/>
<dbReference type="GO" id="GO:0009055">
    <property type="term" value="F:electron transfer activity"/>
    <property type="evidence" value="ECO:0007669"/>
    <property type="project" value="InterPro"/>
</dbReference>
<keyword evidence="3 6" id="KW-0479">Metal-binding</keyword>
<evidence type="ECO:0000256" key="7">
    <source>
        <dbReference type="SAM" id="SignalP"/>
    </source>
</evidence>
<evidence type="ECO:0000259" key="8">
    <source>
        <dbReference type="PROSITE" id="PS51007"/>
    </source>
</evidence>
<keyword evidence="7" id="KW-0732">Signal</keyword>
<keyword evidence="2 6" id="KW-0349">Heme</keyword>
<dbReference type="InterPro" id="IPR002327">
    <property type="entry name" value="Cyt_c_1A/1B"/>
</dbReference>
<accession>A0A5B8J6J2</accession>
<reference evidence="9 10" key="1">
    <citation type="submission" date="2019-07" db="EMBL/GenBank/DDBJ databases">
        <title>Litoreibacter alkalisoli sp. nov., isolated from saline-alkaline soil.</title>
        <authorList>
            <person name="Wang S."/>
            <person name="Xu L."/>
            <person name="Xing Y.-T."/>
            <person name="Sun J.-Q."/>
        </authorList>
    </citation>
    <scope>NUCLEOTIDE SEQUENCE [LARGE SCALE GENOMIC DNA]</scope>
    <source>
        <strain evidence="9 10">LN3S51</strain>
    </source>
</reference>
<dbReference type="KEGG" id="lit:FPZ52_10805"/>
<evidence type="ECO:0000256" key="6">
    <source>
        <dbReference type="PROSITE-ProRule" id="PRU00433"/>
    </source>
</evidence>
<evidence type="ECO:0000313" key="10">
    <source>
        <dbReference type="Proteomes" id="UP000318483"/>
    </source>
</evidence>
<dbReference type="EMBL" id="CP042261">
    <property type="protein sequence ID" value="QDY70057.1"/>
    <property type="molecule type" value="Genomic_DNA"/>
</dbReference>
<dbReference type="GO" id="GO:0020037">
    <property type="term" value="F:heme binding"/>
    <property type="evidence" value="ECO:0007669"/>
    <property type="project" value="InterPro"/>
</dbReference>
<keyword evidence="1" id="KW-0813">Transport</keyword>
<protein>
    <submittedName>
        <fullName evidence="9">C-type cytochrome</fullName>
    </submittedName>
</protein>
<evidence type="ECO:0000256" key="2">
    <source>
        <dbReference type="ARBA" id="ARBA00022617"/>
    </source>
</evidence>